<protein>
    <submittedName>
        <fullName evidence="1">Uncharacterized protein</fullName>
    </submittedName>
</protein>
<dbReference type="Proteomes" id="UP000030428">
    <property type="component" value="Unassembled WGS sequence"/>
</dbReference>
<accession>A0A0A6PB76</accession>
<reference evidence="1 2" key="1">
    <citation type="journal article" date="2016" name="Front. Microbiol.">
        <title>Single-Cell (Meta-)Genomics of a Dimorphic Candidatus Thiomargarita nelsonii Reveals Genomic Plasticity.</title>
        <authorList>
            <person name="Flood B.E."/>
            <person name="Fliss P."/>
            <person name="Jones D.S."/>
            <person name="Dick G.J."/>
            <person name="Jain S."/>
            <person name="Kaster A.K."/>
            <person name="Winkel M."/>
            <person name="Mussmann M."/>
            <person name="Bailey J."/>
        </authorList>
    </citation>
    <scope>NUCLEOTIDE SEQUENCE [LARGE SCALE GENOMIC DNA]</scope>
    <source>
        <strain evidence="1">Hydrate Ridge</strain>
    </source>
</reference>
<proteinExistence type="predicted"/>
<dbReference type="EMBL" id="JSZA02000250">
    <property type="protein sequence ID" value="KHD07494.1"/>
    <property type="molecule type" value="Genomic_DNA"/>
</dbReference>
<name>A0A0A6PB76_9GAMM</name>
<sequence length="340" mass="38515">MFLDNLSALFNLDQVKQQDWTPAKTWLKRLLVHHANRQKTIFGTSALSRQPDNIIALLRPEDYSQEEGAVFDVRFDKARGLFGEDIAPFRALLNEYGWQVENLGQSQLSDELSETLEAITDGYDTPKKAGQHLGVKPGTIRKRFMTLKRKKFISESKGVYTVDEKVGNANEVSKDVGFSPNVTALPGVIDRYQGVTDPTAKQTAYRNDLRRIWRDKNIEDLQTTVDALEQIGIEDDAIWRDIVDYLGKVGDSGFKKELLNFAAIRLGLIDKNDGDKWWDGLSDNAAHLLAYLRQNGGRASYRDGINGLSYDDAKDAVYHLMAHGFAEDYRYQFEVELSVN</sequence>
<dbReference type="AlphaFoldDB" id="A0A0A6PB76"/>
<gene>
    <name evidence="1" type="ORF">PN36_31410</name>
</gene>
<organism evidence="1 2">
    <name type="scientific">Candidatus Thiomargarita nelsonii</name>
    <dbReference type="NCBI Taxonomy" id="1003181"/>
    <lineage>
        <taxon>Bacteria</taxon>
        <taxon>Pseudomonadati</taxon>
        <taxon>Pseudomonadota</taxon>
        <taxon>Gammaproteobacteria</taxon>
        <taxon>Thiotrichales</taxon>
        <taxon>Thiotrichaceae</taxon>
        <taxon>Thiomargarita</taxon>
    </lineage>
</organism>
<evidence type="ECO:0000313" key="2">
    <source>
        <dbReference type="Proteomes" id="UP000030428"/>
    </source>
</evidence>
<evidence type="ECO:0000313" key="1">
    <source>
        <dbReference type="EMBL" id="KHD07494.1"/>
    </source>
</evidence>
<keyword evidence="2" id="KW-1185">Reference proteome</keyword>
<comment type="caution">
    <text evidence="1">The sequence shown here is derived from an EMBL/GenBank/DDBJ whole genome shotgun (WGS) entry which is preliminary data.</text>
</comment>